<dbReference type="WBParaSite" id="ECPE_0001137101-mRNA-1">
    <property type="protein sequence ID" value="ECPE_0001137101-mRNA-1"/>
    <property type="gene ID" value="ECPE_0001137101"/>
</dbReference>
<dbReference type="GO" id="GO:0019843">
    <property type="term" value="F:rRNA binding"/>
    <property type="evidence" value="ECO:0007669"/>
    <property type="project" value="TreeGrafter"/>
</dbReference>
<evidence type="ECO:0000313" key="4">
    <source>
        <dbReference type="WBParaSite" id="ECPE_0001137101-mRNA-1"/>
    </source>
</evidence>
<organism evidence="4">
    <name type="scientific">Echinostoma caproni</name>
    <dbReference type="NCBI Taxonomy" id="27848"/>
    <lineage>
        <taxon>Eukaryota</taxon>
        <taxon>Metazoa</taxon>
        <taxon>Spiralia</taxon>
        <taxon>Lophotrochozoa</taxon>
        <taxon>Platyhelminthes</taxon>
        <taxon>Trematoda</taxon>
        <taxon>Digenea</taxon>
        <taxon>Plagiorchiida</taxon>
        <taxon>Echinostomata</taxon>
        <taxon>Echinostomatoidea</taxon>
        <taxon>Echinostomatidae</taxon>
        <taxon>Echinostoma</taxon>
    </lineage>
</organism>
<dbReference type="InterPro" id="IPR053940">
    <property type="entry name" value="UTP25_NTPase-like"/>
</dbReference>
<dbReference type="PANTHER" id="PTHR12933">
    <property type="entry name" value="ORF PROTEIN-RELATED"/>
    <property type="match status" value="1"/>
</dbReference>
<accession>A0A183AWK1</accession>
<keyword evidence="3" id="KW-1185">Reference proteome</keyword>
<dbReference type="OrthoDB" id="10264378at2759"/>
<evidence type="ECO:0000313" key="3">
    <source>
        <dbReference type="Proteomes" id="UP000272942"/>
    </source>
</evidence>
<reference evidence="4" key="1">
    <citation type="submission" date="2016-06" db="UniProtKB">
        <authorList>
            <consortium name="WormBaseParasite"/>
        </authorList>
    </citation>
    <scope>IDENTIFICATION</scope>
</reference>
<dbReference type="GO" id="GO:0034511">
    <property type="term" value="F:U3 snoRNA binding"/>
    <property type="evidence" value="ECO:0007669"/>
    <property type="project" value="InterPro"/>
</dbReference>
<dbReference type="PANTHER" id="PTHR12933:SF0">
    <property type="entry name" value="U3 SMALL NUCLEOLAR RNA-ASSOCIATED PROTEIN 25 HOMOLOG"/>
    <property type="match status" value="1"/>
</dbReference>
<gene>
    <name evidence="2" type="ORF">ECPE_LOCUS11336</name>
</gene>
<protein>
    <submittedName>
        <fullName evidence="4">Helicase C-terminal domain-containing protein</fullName>
    </submittedName>
</protein>
<proteinExistence type="predicted"/>
<dbReference type="InterPro" id="IPR010678">
    <property type="entry name" value="UTP25"/>
</dbReference>
<reference evidence="2 3" key="2">
    <citation type="submission" date="2018-11" db="EMBL/GenBank/DDBJ databases">
        <authorList>
            <consortium name="Pathogen Informatics"/>
        </authorList>
    </citation>
    <scope>NUCLEOTIDE SEQUENCE [LARGE SCALE GENOMIC DNA]</scope>
    <source>
        <strain evidence="2 3">Egypt</strain>
    </source>
</reference>
<dbReference type="AlphaFoldDB" id="A0A183AWK1"/>
<name>A0A183AWK1_9TREM</name>
<feature type="domain" description="UTP25 NTP hydrolase-like" evidence="1">
    <location>
        <begin position="106"/>
        <end position="272"/>
    </location>
</feature>
<dbReference type="GO" id="GO:0032040">
    <property type="term" value="C:small-subunit processome"/>
    <property type="evidence" value="ECO:0007669"/>
    <property type="project" value="TreeGrafter"/>
</dbReference>
<dbReference type="GO" id="GO:0000462">
    <property type="term" value="P:maturation of SSU-rRNA from tricistronic rRNA transcript (SSU-rRNA, 5.8S rRNA, LSU-rRNA)"/>
    <property type="evidence" value="ECO:0007669"/>
    <property type="project" value="TreeGrafter"/>
</dbReference>
<dbReference type="EMBL" id="UZAN01050644">
    <property type="protein sequence ID" value="VDP88359.1"/>
    <property type="molecule type" value="Genomic_DNA"/>
</dbReference>
<sequence length="273" mass="31150">MHFTAKVACGSDAVARLRLLLYDRASQPLLRKPHSLPSRSRGVFPPKIPLPRPAMMATDEDITDAPVEGFYKTSVSHGFPRIESKNPVDVKLGPYETEVYNIVSNYEDLLLCRRHPEDQNMRLIYCAHALNHCLRSRKLIVKNNEKEKRIGVSDELRDQGFHRARVLILTPTKEAARRVVHTFLALMPKGSTVSHRKRFERDFGPLPGETDKEKRLGRKPKDYEEWFSCNVSDHFRIGIAFAKKSVKLYSAFADSDLILASPLGLQSIIEEEK</sequence>
<evidence type="ECO:0000259" key="1">
    <source>
        <dbReference type="Pfam" id="PF22916"/>
    </source>
</evidence>
<dbReference type="Pfam" id="PF22916">
    <property type="entry name" value="UTP25_NTPase-like"/>
    <property type="match status" value="1"/>
</dbReference>
<evidence type="ECO:0000313" key="2">
    <source>
        <dbReference type="EMBL" id="VDP88359.1"/>
    </source>
</evidence>
<dbReference type="Proteomes" id="UP000272942">
    <property type="component" value="Unassembled WGS sequence"/>
</dbReference>